<feature type="domain" description="Coenzyme Q-binding protein COQ10 START" evidence="3">
    <location>
        <begin position="48"/>
        <end position="171"/>
    </location>
</feature>
<gene>
    <name evidence="4" type="ORF">C8R21_13529</name>
</gene>
<evidence type="ECO:0000256" key="1">
    <source>
        <dbReference type="ARBA" id="ARBA00008918"/>
    </source>
</evidence>
<sequence length="199" mass="22710">MRNASFLLFLWSMPFMAGSSADSPQGRDIEVQVSMVGENIIIDLNFAVPASQQEVWDVLTDFDGMADFVSNLKESKIVSVSEDKFTIFQSGAATYGPIRYPFESTREVRLIPYDKILTHLVSGNMHKLEGTTYLTDEAGLTRVVHRTEAIPKVWIPAVVGKVFIEHEMREQFNEMRNEIIRRKRAILKKGHERNRTSDD</sequence>
<evidence type="ECO:0000313" key="4">
    <source>
        <dbReference type="EMBL" id="PTQ79078.1"/>
    </source>
</evidence>
<comment type="caution">
    <text evidence="4">The sequence shown here is derived from an EMBL/GenBank/DDBJ whole genome shotgun (WGS) entry which is preliminary data.</text>
</comment>
<feature type="chain" id="PRO_5015457628" evidence="2">
    <location>
        <begin position="18"/>
        <end position="199"/>
    </location>
</feature>
<dbReference type="EMBL" id="QAOK01000035">
    <property type="protein sequence ID" value="PTQ79078.1"/>
    <property type="molecule type" value="Genomic_DNA"/>
</dbReference>
<comment type="similarity">
    <text evidence="1">Belongs to the ribosome association toxin RatA family.</text>
</comment>
<evidence type="ECO:0000256" key="2">
    <source>
        <dbReference type="SAM" id="SignalP"/>
    </source>
</evidence>
<organism evidence="4 5">
    <name type="scientific">Nitrosospira multiformis</name>
    <dbReference type="NCBI Taxonomy" id="1231"/>
    <lineage>
        <taxon>Bacteria</taxon>
        <taxon>Pseudomonadati</taxon>
        <taxon>Pseudomonadota</taxon>
        <taxon>Betaproteobacteria</taxon>
        <taxon>Nitrosomonadales</taxon>
        <taxon>Nitrosomonadaceae</taxon>
        <taxon>Nitrosospira</taxon>
    </lineage>
</organism>
<feature type="signal peptide" evidence="2">
    <location>
        <begin position="1"/>
        <end position="17"/>
    </location>
</feature>
<evidence type="ECO:0000313" key="5">
    <source>
        <dbReference type="Proteomes" id="UP000244152"/>
    </source>
</evidence>
<dbReference type="Pfam" id="PF03364">
    <property type="entry name" value="Polyketide_cyc"/>
    <property type="match status" value="1"/>
</dbReference>
<dbReference type="InterPro" id="IPR005031">
    <property type="entry name" value="COQ10_START"/>
</dbReference>
<dbReference type="Gene3D" id="3.30.530.20">
    <property type="match status" value="1"/>
</dbReference>
<accession>A0A2T5I5L4</accession>
<name>A0A2T5I5L4_9PROT</name>
<dbReference type="AlphaFoldDB" id="A0A2T5I5L4"/>
<protein>
    <submittedName>
        <fullName evidence="4">Polyketide cyclase/dehydrase/lipid transport protein</fullName>
    </submittedName>
</protein>
<proteinExistence type="inferred from homology"/>
<evidence type="ECO:0000259" key="3">
    <source>
        <dbReference type="Pfam" id="PF03364"/>
    </source>
</evidence>
<dbReference type="SUPFAM" id="SSF55961">
    <property type="entry name" value="Bet v1-like"/>
    <property type="match status" value="1"/>
</dbReference>
<dbReference type="Proteomes" id="UP000244152">
    <property type="component" value="Unassembled WGS sequence"/>
</dbReference>
<keyword evidence="2" id="KW-0732">Signal</keyword>
<reference evidence="4 5" key="1">
    <citation type="submission" date="2018-04" db="EMBL/GenBank/DDBJ databases">
        <title>Active sludge and wastewater microbial communities from Klosterneuburg, Austria.</title>
        <authorList>
            <person name="Wagner M."/>
        </authorList>
    </citation>
    <scope>NUCLEOTIDE SEQUENCE [LARGE SCALE GENOMIC DNA]</scope>
    <source>
        <strain evidence="4 5">Nl12</strain>
    </source>
</reference>
<dbReference type="InterPro" id="IPR023393">
    <property type="entry name" value="START-like_dom_sf"/>
</dbReference>